<dbReference type="EMBL" id="JACOFU010000002">
    <property type="protein sequence ID" value="MBC3830947.1"/>
    <property type="molecule type" value="Genomic_DNA"/>
</dbReference>
<accession>A0ABR6XPX9</accession>
<keyword evidence="1" id="KW-1133">Transmembrane helix</keyword>
<protein>
    <recommendedName>
        <fullName evidence="4">Lysis protein</fullName>
    </recommendedName>
</protein>
<feature type="transmembrane region" description="Helical" evidence="1">
    <location>
        <begin position="7"/>
        <end position="25"/>
    </location>
</feature>
<evidence type="ECO:0000256" key="1">
    <source>
        <dbReference type="SAM" id="Phobius"/>
    </source>
</evidence>
<name>A0ABR6XPX9_9BURK</name>
<reference evidence="2 3" key="1">
    <citation type="submission" date="2020-08" db="EMBL/GenBank/DDBJ databases">
        <title>Novel species isolated from subtropical streams in China.</title>
        <authorList>
            <person name="Lu H."/>
        </authorList>
    </citation>
    <scope>NUCLEOTIDE SEQUENCE [LARGE SCALE GENOMIC DNA]</scope>
    <source>
        <strain evidence="2 3">KCTC 52442</strain>
    </source>
</reference>
<dbReference type="RefSeq" id="WP_186889985.1">
    <property type="nucleotide sequence ID" value="NZ_JACOFU010000002.1"/>
</dbReference>
<comment type="caution">
    <text evidence="2">The sequence shown here is derived from an EMBL/GenBank/DDBJ whole genome shotgun (WGS) entry which is preliminary data.</text>
</comment>
<evidence type="ECO:0008006" key="4">
    <source>
        <dbReference type="Google" id="ProtNLM"/>
    </source>
</evidence>
<evidence type="ECO:0000313" key="3">
    <source>
        <dbReference type="Proteomes" id="UP000643610"/>
    </source>
</evidence>
<gene>
    <name evidence="2" type="ORF">H8K33_05465</name>
</gene>
<keyword evidence="1" id="KW-0472">Membrane</keyword>
<dbReference type="Proteomes" id="UP000643610">
    <property type="component" value="Unassembled WGS sequence"/>
</dbReference>
<sequence>MSKLNELVTNVICVSVAVVLGYFAGEYHAGKAFEFEKIKLNNAATEKYNKLVADTNKAQSDSKERIKELETDAERVELNAKINIANMRSDVRNRVVRVFVPVSSCSANPISGDFTLVPDNGQARAELLPETVLDLIDIAADANKEVRRTNLCIDQYNEVKSMLDKLRNNKVE</sequence>
<evidence type="ECO:0000313" key="2">
    <source>
        <dbReference type="EMBL" id="MBC3830947.1"/>
    </source>
</evidence>
<keyword evidence="1" id="KW-0812">Transmembrane</keyword>
<keyword evidence="3" id="KW-1185">Reference proteome</keyword>
<proteinExistence type="predicted"/>
<organism evidence="2 3">
    <name type="scientific">Undibacterium amnicola</name>
    <dbReference type="NCBI Taxonomy" id="1834038"/>
    <lineage>
        <taxon>Bacteria</taxon>
        <taxon>Pseudomonadati</taxon>
        <taxon>Pseudomonadota</taxon>
        <taxon>Betaproteobacteria</taxon>
        <taxon>Burkholderiales</taxon>
        <taxon>Oxalobacteraceae</taxon>
        <taxon>Undibacterium</taxon>
    </lineage>
</organism>